<dbReference type="AlphaFoldDB" id="X1E3K6"/>
<evidence type="ECO:0008006" key="2">
    <source>
        <dbReference type="Google" id="ProtNLM"/>
    </source>
</evidence>
<dbReference type="Pfam" id="PF06262">
    <property type="entry name" value="Zincin_1"/>
    <property type="match status" value="1"/>
</dbReference>
<dbReference type="InterPro" id="IPR038555">
    <property type="entry name" value="Zincin_1_sf"/>
</dbReference>
<dbReference type="Gene3D" id="3.30.2010.20">
    <property type="match status" value="1"/>
</dbReference>
<proteinExistence type="predicted"/>
<reference evidence="1" key="1">
    <citation type="journal article" date="2014" name="Front. Microbiol.">
        <title>High frequency of phylogenetically diverse reductive dehalogenase-homologous genes in deep subseafloor sedimentary metagenomes.</title>
        <authorList>
            <person name="Kawai M."/>
            <person name="Futagami T."/>
            <person name="Toyoda A."/>
            <person name="Takaki Y."/>
            <person name="Nishi S."/>
            <person name="Hori S."/>
            <person name="Arai W."/>
            <person name="Tsubouchi T."/>
            <person name="Morono Y."/>
            <person name="Uchiyama I."/>
            <person name="Ito T."/>
            <person name="Fujiyama A."/>
            <person name="Inagaki F."/>
            <person name="Takami H."/>
        </authorList>
    </citation>
    <scope>NUCLEOTIDE SEQUENCE</scope>
    <source>
        <strain evidence="1">Expedition CK06-06</strain>
    </source>
</reference>
<accession>X1E3K6</accession>
<organism evidence="1">
    <name type="scientific">marine sediment metagenome</name>
    <dbReference type="NCBI Taxonomy" id="412755"/>
    <lineage>
        <taxon>unclassified sequences</taxon>
        <taxon>metagenomes</taxon>
        <taxon>ecological metagenomes</taxon>
    </lineage>
</organism>
<evidence type="ECO:0000313" key="1">
    <source>
        <dbReference type="EMBL" id="GAH14960.1"/>
    </source>
</evidence>
<sequence length="69" mass="8199">FGVFVGVPYSKRSVFNIQTEPTRIELYKESFERVCNSEEDIKRHIVKTVIHEIAHYFGFSEREIRESGY</sequence>
<gene>
    <name evidence="1" type="ORF">S01H4_61933</name>
</gene>
<name>X1E3K6_9ZZZZ</name>
<dbReference type="SUPFAM" id="SSF55486">
    <property type="entry name" value="Metalloproteases ('zincins'), catalytic domain"/>
    <property type="match status" value="1"/>
</dbReference>
<dbReference type="InterPro" id="IPR010428">
    <property type="entry name" value="Zincin_1"/>
</dbReference>
<feature type="non-terminal residue" evidence="1">
    <location>
        <position position="1"/>
    </location>
</feature>
<protein>
    <recommendedName>
        <fullName evidence="2">Metallopeptidase family protein</fullName>
    </recommendedName>
</protein>
<comment type="caution">
    <text evidence="1">The sequence shown here is derived from an EMBL/GenBank/DDBJ whole genome shotgun (WGS) entry which is preliminary data.</text>
</comment>
<dbReference type="EMBL" id="BART01036832">
    <property type="protein sequence ID" value="GAH14960.1"/>
    <property type="molecule type" value="Genomic_DNA"/>
</dbReference>